<gene>
    <name evidence="2" type="ORF">PIB30_074346</name>
</gene>
<comment type="caution">
    <text evidence="2">The sequence shown here is derived from an EMBL/GenBank/DDBJ whole genome shotgun (WGS) entry which is preliminary data.</text>
</comment>
<evidence type="ECO:0000313" key="2">
    <source>
        <dbReference type="EMBL" id="MED6138455.1"/>
    </source>
</evidence>
<feature type="region of interest" description="Disordered" evidence="1">
    <location>
        <begin position="114"/>
        <end position="147"/>
    </location>
</feature>
<sequence length="147" mass="17166">MVLSSERVDSISPRYVLERWSKNSIVRRRHTRIKSSYDEPTLEPRKKNYDGMIYRSRVHCESASGCSMLTSMVHCAYDKLEAEIKEYKEANNRQAIITHENGSLNEMNDLRSPMRVRSRGRPKKRLGSNMEKHIASNTKKKKTKHVV</sequence>
<organism evidence="2 3">
    <name type="scientific">Stylosanthes scabra</name>
    <dbReference type="NCBI Taxonomy" id="79078"/>
    <lineage>
        <taxon>Eukaryota</taxon>
        <taxon>Viridiplantae</taxon>
        <taxon>Streptophyta</taxon>
        <taxon>Embryophyta</taxon>
        <taxon>Tracheophyta</taxon>
        <taxon>Spermatophyta</taxon>
        <taxon>Magnoliopsida</taxon>
        <taxon>eudicotyledons</taxon>
        <taxon>Gunneridae</taxon>
        <taxon>Pentapetalae</taxon>
        <taxon>rosids</taxon>
        <taxon>fabids</taxon>
        <taxon>Fabales</taxon>
        <taxon>Fabaceae</taxon>
        <taxon>Papilionoideae</taxon>
        <taxon>50 kb inversion clade</taxon>
        <taxon>dalbergioids sensu lato</taxon>
        <taxon>Dalbergieae</taxon>
        <taxon>Pterocarpus clade</taxon>
        <taxon>Stylosanthes</taxon>
    </lineage>
</organism>
<proteinExistence type="predicted"/>
<feature type="compositionally biased region" description="Basic residues" evidence="1">
    <location>
        <begin position="138"/>
        <end position="147"/>
    </location>
</feature>
<evidence type="ECO:0008006" key="4">
    <source>
        <dbReference type="Google" id="ProtNLM"/>
    </source>
</evidence>
<keyword evidence="3" id="KW-1185">Reference proteome</keyword>
<evidence type="ECO:0000313" key="3">
    <source>
        <dbReference type="Proteomes" id="UP001341840"/>
    </source>
</evidence>
<dbReference type="EMBL" id="JASCZI010061337">
    <property type="protein sequence ID" value="MED6138455.1"/>
    <property type="molecule type" value="Genomic_DNA"/>
</dbReference>
<dbReference type="Proteomes" id="UP001341840">
    <property type="component" value="Unassembled WGS sequence"/>
</dbReference>
<reference evidence="2 3" key="1">
    <citation type="journal article" date="2023" name="Plants (Basel)">
        <title>Bridging the Gap: Combining Genomics and Transcriptomics Approaches to Understand Stylosanthes scabra, an Orphan Legume from the Brazilian Caatinga.</title>
        <authorList>
            <person name="Ferreira-Neto J.R.C."/>
            <person name="da Silva M.D."/>
            <person name="Binneck E."/>
            <person name="de Melo N.F."/>
            <person name="da Silva R.H."/>
            <person name="de Melo A.L.T.M."/>
            <person name="Pandolfi V."/>
            <person name="Bustamante F.O."/>
            <person name="Brasileiro-Vidal A.C."/>
            <person name="Benko-Iseppon A.M."/>
        </authorList>
    </citation>
    <scope>NUCLEOTIDE SEQUENCE [LARGE SCALE GENOMIC DNA]</scope>
    <source>
        <tissue evidence="2">Leaves</tissue>
    </source>
</reference>
<accession>A0ABU6SR01</accession>
<feature type="compositionally biased region" description="Basic residues" evidence="1">
    <location>
        <begin position="114"/>
        <end position="126"/>
    </location>
</feature>
<name>A0ABU6SR01_9FABA</name>
<evidence type="ECO:0000256" key="1">
    <source>
        <dbReference type="SAM" id="MobiDB-lite"/>
    </source>
</evidence>
<protein>
    <recommendedName>
        <fullName evidence="4">Protein FAR1-RELATED SEQUENCE</fullName>
    </recommendedName>
</protein>